<dbReference type="VEuPathDB" id="FungiDB:TREMEDRAFT_65751"/>
<dbReference type="EMBL" id="SDIL01000051">
    <property type="protein sequence ID" value="RXK38237.1"/>
    <property type="molecule type" value="Genomic_DNA"/>
</dbReference>
<name>A0A4V1M3W0_TREME</name>
<feature type="compositionally biased region" description="Polar residues" evidence="1">
    <location>
        <begin position="582"/>
        <end position="594"/>
    </location>
</feature>
<evidence type="ECO:0000256" key="1">
    <source>
        <dbReference type="SAM" id="MobiDB-lite"/>
    </source>
</evidence>
<accession>A0A4V1M3W0</accession>
<dbReference type="InParanoid" id="A0A4V1M3W0"/>
<dbReference type="Proteomes" id="UP000289152">
    <property type="component" value="Unassembled WGS sequence"/>
</dbReference>
<reference evidence="2 3" key="1">
    <citation type="submission" date="2016-06" db="EMBL/GenBank/DDBJ databases">
        <title>Evolution of pathogenesis and genome organization in the Tremellales.</title>
        <authorList>
            <person name="Cuomo C."/>
            <person name="Litvintseva A."/>
            <person name="Heitman J."/>
            <person name="Chen Y."/>
            <person name="Sun S."/>
            <person name="Springer D."/>
            <person name="Dromer F."/>
            <person name="Young S."/>
            <person name="Zeng Q."/>
            <person name="Chapman S."/>
            <person name="Gujja S."/>
            <person name="Saif S."/>
            <person name="Birren B."/>
        </authorList>
    </citation>
    <scope>NUCLEOTIDE SEQUENCE [LARGE SCALE GENOMIC DNA]</scope>
    <source>
        <strain evidence="2 3">ATCC 28783</strain>
    </source>
</reference>
<comment type="caution">
    <text evidence="2">The sequence shown here is derived from an EMBL/GenBank/DDBJ whole genome shotgun (WGS) entry which is preliminary data.</text>
</comment>
<organism evidence="2 3">
    <name type="scientific">Tremella mesenterica</name>
    <name type="common">Jelly fungus</name>
    <dbReference type="NCBI Taxonomy" id="5217"/>
    <lineage>
        <taxon>Eukaryota</taxon>
        <taxon>Fungi</taxon>
        <taxon>Dikarya</taxon>
        <taxon>Basidiomycota</taxon>
        <taxon>Agaricomycotina</taxon>
        <taxon>Tremellomycetes</taxon>
        <taxon>Tremellales</taxon>
        <taxon>Tremellaceae</taxon>
        <taxon>Tremella</taxon>
    </lineage>
</organism>
<evidence type="ECO:0000313" key="3">
    <source>
        <dbReference type="Proteomes" id="UP000289152"/>
    </source>
</evidence>
<keyword evidence="3" id="KW-1185">Reference proteome</keyword>
<protein>
    <submittedName>
        <fullName evidence="2">Uncharacterized protein</fullName>
    </submittedName>
</protein>
<feature type="region of interest" description="Disordered" evidence="1">
    <location>
        <begin position="17"/>
        <end position="75"/>
    </location>
</feature>
<feature type="region of interest" description="Disordered" evidence="1">
    <location>
        <begin position="564"/>
        <end position="594"/>
    </location>
</feature>
<dbReference type="AlphaFoldDB" id="A0A4V1M3W0"/>
<evidence type="ECO:0000313" key="2">
    <source>
        <dbReference type="EMBL" id="RXK38237.1"/>
    </source>
</evidence>
<sequence length="616" mass="66687">MSYKVASFLLGTGEKDKTRKGARVVKLPSNGSRKPIDSNSTWGSAIKYGAHWGPPVSDGPESSKDLPAPEEEADGLTGSLEMEKHTTGLGWKSMAAVAAFTTLAAFANPIGANTVDIYGPLPQDGMASIQPSAQVFGKDFNGFGNNIQLFPNVPTVNLGNGNYPNTTEYPPTAAPLTETLSSLFEQAGHSWRNGVEGAHSNYESVRTVAQNGFNSFWEALPLSTRIKAARLAANVHERVDNMTITTEAVRPLQALHKQYGLTSVEINFSQQHPNNMAIVPTRPLTFEKQSDMCPLDEVATVLPETHSQDGTTCPNELRTFEKPLDVCPLVDEGATVPRREQSRNVTDIDSQRASELLTAAELEDTAPTIVPKKEVFNQQPMNISDFGDLDDEDDQDVTCFGCQQAWDTVRSMALNAKLQSAAETGWSHVTESGRYIGRQYYEKFPAVLHGFRQAHATACTIMSGVRDEILSVVPAVKAAAEAVQSGYQVTQTAAQSGYPVFQEATSGVTGEIDSTMRHLATASVVAAIALIRMGRQEYFSHTSETSQGLQTASTHRRGFHSLQHSTFEDTKPPPRHSGVRTPPSSSRQPSATSALSAGFDRRALILKMSGTLDDLV</sequence>
<feature type="compositionally biased region" description="Polar residues" evidence="1">
    <location>
        <begin position="29"/>
        <end position="43"/>
    </location>
</feature>
<proteinExistence type="predicted"/>
<gene>
    <name evidence="2" type="ORF">M231_04521</name>
</gene>